<dbReference type="Pfam" id="PF13086">
    <property type="entry name" value="AAA_11"/>
    <property type="match status" value="1"/>
</dbReference>
<evidence type="ECO:0000256" key="5">
    <source>
        <dbReference type="ARBA" id="ARBA00022840"/>
    </source>
</evidence>
<dbReference type="Pfam" id="PF10881">
    <property type="entry name" value="DUF2726"/>
    <property type="match status" value="1"/>
</dbReference>
<keyword evidence="2" id="KW-0547">Nucleotide-binding</keyword>
<accession>A0A179B5A2</accession>
<feature type="domain" description="DNA2/NAM7 helicase helicase" evidence="9">
    <location>
        <begin position="187"/>
        <end position="589"/>
    </location>
</feature>
<feature type="region of interest" description="Disordered" evidence="7">
    <location>
        <begin position="284"/>
        <end position="343"/>
    </location>
</feature>
<evidence type="ECO:0000259" key="10">
    <source>
        <dbReference type="Pfam" id="PF13087"/>
    </source>
</evidence>
<dbReference type="InterPro" id="IPR047187">
    <property type="entry name" value="SF1_C_Upf1"/>
</dbReference>
<keyword evidence="4" id="KW-0347">Helicase</keyword>
<dbReference type="EMBL" id="LVZK01000001">
    <property type="protein sequence ID" value="OAP86423.1"/>
    <property type="molecule type" value="Genomic_DNA"/>
</dbReference>
<evidence type="ECO:0000256" key="7">
    <source>
        <dbReference type="SAM" id="MobiDB-lite"/>
    </source>
</evidence>
<keyword evidence="5" id="KW-0067">ATP-binding</keyword>
<dbReference type="InterPro" id="IPR024402">
    <property type="entry name" value="DUF2726"/>
</dbReference>
<protein>
    <recommendedName>
        <fullName evidence="13">DNA helicase</fullName>
    </recommendedName>
</protein>
<comment type="caution">
    <text evidence="11">The sequence shown here is derived from an EMBL/GenBank/DDBJ whole genome shotgun (WGS) entry which is preliminary data.</text>
</comment>
<dbReference type="CDD" id="cd18808">
    <property type="entry name" value="SF1_C_Upf1"/>
    <property type="match status" value="1"/>
</dbReference>
<feature type="domain" description="DNA2/NAM7 helicase-like C-terminal" evidence="10">
    <location>
        <begin position="611"/>
        <end position="812"/>
    </location>
</feature>
<evidence type="ECO:0000256" key="4">
    <source>
        <dbReference type="ARBA" id="ARBA00022806"/>
    </source>
</evidence>
<dbReference type="GO" id="GO:0016787">
    <property type="term" value="F:hydrolase activity"/>
    <property type="evidence" value="ECO:0007669"/>
    <property type="project" value="UniProtKB-KW"/>
</dbReference>
<dbReference type="PANTHER" id="PTHR43788">
    <property type="entry name" value="DNA2/NAM7 HELICASE FAMILY MEMBER"/>
    <property type="match status" value="1"/>
</dbReference>
<dbReference type="InterPro" id="IPR027417">
    <property type="entry name" value="P-loop_NTPase"/>
</dbReference>
<dbReference type="InterPro" id="IPR041677">
    <property type="entry name" value="DNA2/NAM7_AAA_11"/>
</dbReference>
<evidence type="ECO:0000259" key="9">
    <source>
        <dbReference type="Pfam" id="PF13086"/>
    </source>
</evidence>
<evidence type="ECO:0000256" key="3">
    <source>
        <dbReference type="ARBA" id="ARBA00022801"/>
    </source>
</evidence>
<keyword evidence="3" id="KW-0378">Hydrolase</keyword>
<dbReference type="Proteomes" id="UP000078368">
    <property type="component" value="Unassembled WGS sequence"/>
</dbReference>
<dbReference type="GO" id="GO:0005524">
    <property type="term" value="F:ATP binding"/>
    <property type="evidence" value="ECO:0007669"/>
    <property type="project" value="UniProtKB-KW"/>
</dbReference>
<evidence type="ECO:0000313" key="12">
    <source>
        <dbReference type="Proteomes" id="UP000078368"/>
    </source>
</evidence>
<dbReference type="RefSeq" id="WP_064231237.1">
    <property type="nucleotide sequence ID" value="NZ_LVZK01000001.1"/>
</dbReference>
<dbReference type="InterPro" id="IPR050534">
    <property type="entry name" value="Coronavir_polyprotein_1ab"/>
</dbReference>
<dbReference type="InterPro" id="IPR041679">
    <property type="entry name" value="DNA2/NAM7-like_C"/>
</dbReference>
<evidence type="ECO:0000259" key="8">
    <source>
        <dbReference type="Pfam" id="PF10881"/>
    </source>
</evidence>
<proteinExistence type="inferred from homology"/>
<keyword evidence="6" id="KW-0175">Coiled coil</keyword>
<dbReference type="STRING" id="1823756.A4H34_04570"/>
<feature type="coiled-coil region" evidence="6">
    <location>
        <begin position="456"/>
        <end position="490"/>
    </location>
</feature>
<dbReference type="Gene3D" id="3.40.50.300">
    <property type="entry name" value="P-loop containing nucleotide triphosphate hydrolases"/>
    <property type="match status" value="3"/>
</dbReference>
<evidence type="ECO:0000256" key="1">
    <source>
        <dbReference type="ARBA" id="ARBA00007913"/>
    </source>
</evidence>
<evidence type="ECO:0000313" key="11">
    <source>
        <dbReference type="EMBL" id="OAP86423.1"/>
    </source>
</evidence>
<dbReference type="AlphaFoldDB" id="A0A179B5A2"/>
<dbReference type="GO" id="GO:0043139">
    <property type="term" value="F:5'-3' DNA helicase activity"/>
    <property type="evidence" value="ECO:0007669"/>
    <property type="project" value="TreeGrafter"/>
</dbReference>
<comment type="similarity">
    <text evidence="1">Belongs to the DNA2/NAM7 helicase family.</text>
</comment>
<feature type="domain" description="DUF2726" evidence="8">
    <location>
        <begin position="870"/>
        <end position="992"/>
    </location>
</feature>
<keyword evidence="12" id="KW-1185">Reference proteome</keyword>
<dbReference type="PANTHER" id="PTHR43788:SF8">
    <property type="entry name" value="DNA-BINDING PROTEIN SMUBP-2"/>
    <property type="match status" value="1"/>
</dbReference>
<reference evidence="11 12" key="1">
    <citation type="submission" date="2016-04" db="EMBL/GenBank/DDBJ databases">
        <title>Peptidophaga gingivicola gen. nov., sp. nov., isolated from human subgingival plaque.</title>
        <authorList>
            <person name="Beall C.J."/>
            <person name="Mokrzan E.M."/>
            <person name="Griffen A.L."/>
            <person name="Leys E.J."/>
        </authorList>
    </citation>
    <scope>NUCLEOTIDE SEQUENCE [LARGE SCALE GENOMIC DNA]</scope>
    <source>
        <strain evidence="11 12">BA112</strain>
    </source>
</reference>
<dbReference type="SUPFAM" id="SSF52540">
    <property type="entry name" value="P-loop containing nucleoside triphosphate hydrolases"/>
    <property type="match status" value="1"/>
</dbReference>
<evidence type="ECO:0008006" key="13">
    <source>
        <dbReference type="Google" id="ProtNLM"/>
    </source>
</evidence>
<sequence length="1011" mass="112298">MVDPDRYLILAPPINGGEIVDKTKEVRRCSLLDRKVQIEYADRRTPYPYNHPNARLLEYSHEIRIEPEEQLRVRGRGWGGSLTAALFTDVWDREYSWVRIVSRDRAYTYPAEAVEIVSSAAADGRAAEVRRYWKDVVKLLGPENWTRKGHERLDFIDPDSALAAYLNGVNGETQYPDQPVILPFNGNEDQRDAVAKALRNRISVIDGPPGTGKTETILNIVANLLQHSKLTAGIVSFSNAAVDNVRDKLDEAGLGFAAARLGNKRMVAEFLRGQESRMRALANWKAGRTARSGGGETRVDSEASDGARQAGGLQIDGSKAAGRDDGPEGAEPSASELNGGGQNVDSEIAEAESRLVGIWRASRELAEVRRSIEECTLEFSHFERRMRGERFADLEGLPLLRKSSDKIVKYLAETAVGAELPGGLSGIVGRIRRHFEYGSLKSLDPRDADVVLRLQRAFYTRSLEELEERKRNLEETLARADEESVRKRHKALSRQALDGALRRRYRGAARKSFDDEGLRRQTKDLLREYPVVLTTCHSIRSNLAEGTLLDWLIIDEATLTDVLSAALALSRARNVVVVGDLKQLAPVLDKKWAKALPAPPATAYDVGKFSILESVKELYGESLPQTMLREHFRCAPEIIGFCNGMFYGGQLIPLADGPGEAAGPPLAMFKTAPGNHHRHIARGAVKGRYNQREIDVVMRETLAECGISPADLNVRRGSDLEVGFAAPFRLHADRLDQALEGAFGGRADGEAGGGWLSETVHKFQGRGARTMVFSTVLDESRDGRRALSFADDPRLINVAVSRAKERFVLVTDDGEMRGSVNISALADYIRYQCPDQVVESRIVSVFDLLYRKHSERLAKFASGLRGKSKYKSENIMFTLLKDLLGESKYEGWLDVVFQVRLRDLVPDLTLLSERQRKFVRSTSAVDFVVYHAVTRRALLAIEVDGTAFHEDKPVQLRRDGIKESILRLCGVKVLSFQTNGSDEEGRMRQELDRVLAEGLPSSCGVPVGRSA</sequence>
<name>A0A179B5A2_9ACTO</name>
<dbReference type="Pfam" id="PF13087">
    <property type="entry name" value="AAA_12"/>
    <property type="match status" value="1"/>
</dbReference>
<gene>
    <name evidence="11" type="ORF">A4H34_04570</name>
</gene>
<evidence type="ECO:0000256" key="6">
    <source>
        <dbReference type="SAM" id="Coils"/>
    </source>
</evidence>
<organism evidence="11 12">
    <name type="scientific">Peptidiphaga gingivicola</name>
    <dbReference type="NCBI Taxonomy" id="2741497"/>
    <lineage>
        <taxon>Bacteria</taxon>
        <taxon>Bacillati</taxon>
        <taxon>Actinomycetota</taxon>
        <taxon>Actinomycetes</taxon>
        <taxon>Actinomycetales</taxon>
        <taxon>Actinomycetaceae</taxon>
        <taxon>Peptidiphaga</taxon>
    </lineage>
</organism>
<evidence type="ECO:0000256" key="2">
    <source>
        <dbReference type="ARBA" id="ARBA00022741"/>
    </source>
</evidence>